<evidence type="ECO:0000313" key="2">
    <source>
        <dbReference type="Proteomes" id="UP000287830"/>
    </source>
</evidence>
<dbReference type="OrthoDB" id="4153811at2"/>
<proteinExistence type="predicted"/>
<protein>
    <submittedName>
        <fullName evidence="1">Uncharacterized protein</fullName>
    </submittedName>
</protein>
<accession>A0A7U9KW70</accession>
<dbReference type="GeneID" id="95622348"/>
<reference evidence="1 2" key="1">
    <citation type="submission" date="2018-11" db="EMBL/GenBank/DDBJ databases">
        <title>Whole genome sequence of Streptomyces chrestomyceticus NBRC 13444(T).</title>
        <authorList>
            <person name="Komaki H."/>
            <person name="Tamura T."/>
        </authorList>
    </citation>
    <scope>NUCLEOTIDE SEQUENCE [LARGE SCALE GENOMIC DNA]</scope>
    <source>
        <strain evidence="1 2">NBRC 13444</strain>
    </source>
</reference>
<gene>
    <name evidence="1" type="ORF">OEIGOIKO_03434</name>
</gene>
<sequence length="493" mass="50807">MPADLGTRITQIERMLRAVIRSPRLTNASIEGGAVQVYDEHGSLRALVGQQPDGTSGVTVVNGPPPPPPAPPTVAPALAALTVTWDGAFADGAAAPLDFARVEVHVGPDAGFEPSQGTLRDTIETAQGGSVTVPLPYTTWWVKLRARTLAGVAGPATTAVEGTPRQAAAADIQAGAVTAESLAADAITGKHIVGGRIDGAIVTGSTVRTGTTGSRIVVTPTPPAPLEQIPSVLLHSASDLEKAPGALRASTKSDGTSYPTVELTAPAVQIDRWNLPDTSALHLHSPQLHEHGGAFDLTASTSLNRETGNVSVYGTSGRGPTDTALFRISVSDGPEAPGNERGLPARTFVEASGAEFTVRTASADGDTTVTMGPGALAVEGWVTRPATDWKLLVLGSSVIAGSQAPQVRITATGTLELCGYANLTDTEIRSGRQIATLPDGYWPTGVRRVLVPLSAGGTVIRLDINTDGSLRLYPMVGSRASWIGFDGVTCRAT</sequence>
<dbReference type="RefSeq" id="WP_125045561.1">
    <property type="nucleotide sequence ID" value="NZ_BHZC01000001.1"/>
</dbReference>
<dbReference type="EMBL" id="BHZC01000001">
    <property type="protein sequence ID" value="GCD35688.1"/>
    <property type="molecule type" value="Genomic_DNA"/>
</dbReference>
<dbReference type="Proteomes" id="UP000287830">
    <property type="component" value="Unassembled WGS sequence"/>
</dbReference>
<organism evidence="1 2">
    <name type="scientific">Streptomyces chrestomyceticus JCM 4735</name>
    <dbReference type="NCBI Taxonomy" id="1306181"/>
    <lineage>
        <taxon>Bacteria</taxon>
        <taxon>Bacillati</taxon>
        <taxon>Actinomycetota</taxon>
        <taxon>Actinomycetes</taxon>
        <taxon>Kitasatosporales</taxon>
        <taxon>Streptomycetaceae</taxon>
        <taxon>Streptomyces</taxon>
    </lineage>
</organism>
<comment type="caution">
    <text evidence="1">The sequence shown here is derived from an EMBL/GenBank/DDBJ whole genome shotgun (WGS) entry which is preliminary data.</text>
</comment>
<name>A0A7U9KW70_9ACTN</name>
<dbReference type="AlphaFoldDB" id="A0A7U9KW70"/>
<evidence type="ECO:0000313" key="1">
    <source>
        <dbReference type="EMBL" id="GCD35688.1"/>
    </source>
</evidence>